<proteinExistence type="predicted"/>
<dbReference type="Proteomes" id="UP000622552">
    <property type="component" value="Unassembled WGS sequence"/>
</dbReference>
<dbReference type="GO" id="GO:0006355">
    <property type="term" value="P:regulation of DNA-templated transcription"/>
    <property type="evidence" value="ECO:0007669"/>
    <property type="project" value="InterPro"/>
</dbReference>
<dbReference type="PROSITE" id="PS00622">
    <property type="entry name" value="HTH_LUXR_1"/>
    <property type="match status" value="1"/>
</dbReference>
<dbReference type="PANTHER" id="PTHR43214:SF24">
    <property type="entry name" value="TRANSCRIPTIONAL REGULATORY PROTEIN NARL-RELATED"/>
    <property type="match status" value="1"/>
</dbReference>
<keyword evidence="1" id="KW-0805">Transcription regulation</keyword>
<evidence type="ECO:0000256" key="2">
    <source>
        <dbReference type="ARBA" id="ARBA00023125"/>
    </source>
</evidence>
<comment type="caution">
    <text evidence="5">The sequence shown here is derived from an EMBL/GenBank/DDBJ whole genome shotgun (WGS) entry which is preliminary data.</text>
</comment>
<keyword evidence="2 5" id="KW-0238">DNA-binding</keyword>
<reference evidence="5" key="1">
    <citation type="submission" date="2020-11" db="EMBL/GenBank/DDBJ databases">
        <title>Sequencing the genomes of 1000 actinobacteria strains.</title>
        <authorList>
            <person name="Klenk H.-P."/>
        </authorList>
    </citation>
    <scope>NUCLEOTIDE SEQUENCE</scope>
    <source>
        <strain evidence="5">DSM 45356</strain>
    </source>
</reference>
<organism evidence="5 6">
    <name type="scientific">Longispora fulva</name>
    <dbReference type="NCBI Taxonomy" id="619741"/>
    <lineage>
        <taxon>Bacteria</taxon>
        <taxon>Bacillati</taxon>
        <taxon>Actinomycetota</taxon>
        <taxon>Actinomycetes</taxon>
        <taxon>Micromonosporales</taxon>
        <taxon>Micromonosporaceae</taxon>
        <taxon>Longispora</taxon>
    </lineage>
</organism>
<dbReference type="SMART" id="SM00421">
    <property type="entry name" value="HTH_LUXR"/>
    <property type="match status" value="1"/>
</dbReference>
<dbReference type="SUPFAM" id="SSF46894">
    <property type="entry name" value="C-terminal effector domain of the bipartite response regulators"/>
    <property type="match status" value="1"/>
</dbReference>
<name>A0A8J7GEH0_9ACTN</name>
<dbReference type="AlphaFoldDB" id="A0A8J7GEH0"/>
<evidence type="ECO:0000313" key="5">
    <source>
        <dbReference type="EMBL" id="MBG6134273.1"/>
    </source>
</evidence>
<keyword evidence="6" id="KW-1185">Reference proteome</keyword>
<accession>A0A8J7GEH0</accession>
<evidence type="ECO:0000256" key="1">
    <source>
        <dbReference type="ARBA" id="ARBA00023015"/>
    </source>
</evidence>
<dbReference type="InterPro" id="IPR016032">
    <property type="entry name" value="Sig_transdc_resp-reg_C-effctor"/>
</dbReference>
<feature type="domain" description="HTH luxR-type" evidence="4">
    <location>
        <begin position="20"/>
        <end position="85"/>
    </location>
</feature>
<dbReference type="Pfam" id="PF00196">
    <property type="entry name" value="GerE"/>
    <property type="match status" value="1"/>
</dbReference>
<dbReference type="EMBL" id="JADOUF010000001">
    <property type="protein sequence ID" value="MBG6134273.1"/>
    <property type="molecule type" value="Genomic_DNA"/>
</dbReference>
<dbReference type="PROSITE" id="PS50043">
    <property type="entry name" value="HTH_LUXR_2"/>
    <property type="match status" value="1"/>
</dbReference>
<keyword evidence="3" id="KW-0804">Transcription</keyword>
<evidence type="ECO:0000256" key="3">
    <source>
        <dbReference type="ARBA" id="ARBA00023163"/>
    </source>
</evidence>
<dbReference type="InterPro" id="IPR036388">
    <property type="entry name" value="WH-like_DNA-bd_sf"/>
</dbReference>
<dbReference type="InterPro" id="IPR039420">
    <property type="entry name" value="WalR-like"/>
</dbReference>
<evidence type="ECO:0000313" key="6">
    <source>
        <dbReference type="Proteomes" id="UP000622552"/>
    </source>
</evidence>
<evidence type="ECO:0000259" key="4">
    <source>
        <dbReference type="PROSITE" id="PS50043"/>
    </source>
</evidence>
<dbReference type="RefSeq" id="WP_197001531.1">
    <property type="nucleotide sequence ID" value="NZ_BONS01000033.1"/>
</dbReference>
<dbReference type="Gene3D" id="1.10.10.10">
    <property type="entry name" value="Winged helix-like DNA-binding domain superfamily/Winged helix DNA-binding domain"/>
    <property type="match status" value="1"/>
</dbReference>
<dbReference type="PRINTS" id="PR00038">
    <property type="entry name" value="HTHLUXR"/>
</dbReference>
<gene>
    <name evidence="5" type="ORF">IW245_000467</name>
</gene>
<dbReference type="PANTHER" id="PTHR43214">
    <property type="entry name" value="TWO-COMPONENT RESPONSE REGULATOR"/>
    <property type="match status" value="1"/>
</dbReference>
<sequence>MQTLAEFRPVHHDPVWLAHARARADSLTRQQAVIFDCIGRGLSNAHIAREIGLADRTVKQHVSAVMIRLGVESRLQVGIVAFSVLHCQCGTHHCSTP</sequence>
<dbReference type="InterPro" id="IPR000792">
    <property type="entry name" value="Tscrpt_reg_LuxR_C"/>
</dbReference>
<protein>
    <submittedName>
        <fullName evidence="5">DNA-binding NarL/FixJ family response regulator</fullName>
    </submittedName>
</protein>
<dbReference type="GO" id="GO:0003677">
    <property type="term" value="F:DNA binding"/>
    <property type="evidence" value="ECO:0007669"/>
    <property type="project" value="UniProtKB-KW"/>
</dbReference>